<dbReference type="InterPro" id="IPR011024">
    <property type="entry name" value="G_crystallin-like"/>
</dbReference>
<evidence type="ECO:0000259" key="5">
    <source>
        <dbReference type="PROSITE" id="PS50915"/>
    </source>
</evidence>
<sequence length="175" mass="20247">MGKIAFFEDKNFEGRRHECSADAPDLRSYFGRCNSVKVESGCWVLYEHPDYTGYQYILSPGEYPDPQQWMGFNDSIKSCRSIKNVHGESWKIRFYERKGFEGQAAECAEDCASVYEAFKFGEVHSSVVTDGAWVLYERPDYQGRQYFLERGEYRNFTDWGATSAAAGSFRMITEF</sequence>
<evidence type="ECO:0000256" key="1">
    <source>
        <dbReference type="ARBA" id="ARBA00003689"/>
    </source>
</evidence>
<dbReference type="GO" id="GO:0005212">
    <property type="term" value="F:structural constituent of eye lens"/>
    <property type="evidence" value="ECO:0007669"/>
    <property type="project" value="UniProtKB-KW"/>
</dbReference>
<dbReference type="PANTHER" id="PTHR11818">
    <property type="entry name" value="BETA/GAMMA CRYSTALLIN"/>
    <property type="match status" value="1"/>
</dbReference>
<evidence type="ECO:0000256" key="4">
    <source>
        <dbReference type="ARBA" id="ARBA00022737"/>
    </source>
</evidence>
<accession>A0A4Z2FPH3</accession>
<comment type="function">
    <text evidence="1">Crystallins are the dominant structural components of the vertebrate eye lens.</text>
</comment>
<name>A0A4Z2FPH3_9TELE</name>
<dbReference type="InterPro" id="IPR001064">
    <property type="entry name" value="Beta/gamma_crystallin"/>
</dbReference>
<dbReference type="PANTHER" id="PTHR11818:SF129">
    <property type="entry name" value="CRYSTALLIN, GAMMA M6-RELATED"/>
    <property type="match status" value="1"/>
</dbReference>
<feature type="domain" description="Beta/gamma crystallin 'Greek key'" evidence="5">
    <location>
        <begin position="41"/>
        <end position="83"/>
    </location>
</feature>
<comment type="caution">
    <text evidence="6">The sequence shown here is derived from an EMBL/GenBank/DDBJ whole genome shotgun (WGS) entry which is preliminary data.</text>
</comment>
<dbReference type="EMBL" id="SRLO01001019">
    <property type="protein sequence ID" value="TNN42683.1"/>
    <property type="molecule type" value="Genomic_DNA"/>
</dbReference>
<dbReference type="Proteomes" id="UP000314294">
    <property type="component" value="Unassembled WGS sequence"/>
</dbReference>
<dbReference type="InterPro" id="IPR050252">
    <property type="entry name" value="Beta/Gamma-Crystallin"/>
</dbReference>
<dbReference type="SMART" id="SM00247">
    <property type="entry name" value="XTALbg"/>
    <property type="match status" value="2"/>
</dbReference>
<gene>
    <name evidence="6" type="primary">GM2_3</name>
    <name evidence="6" type="ORF">EYF80_047113</name>
</gene>
<dbReference type="PROSITE" id="PS50915">
    <property type="entry name" value="CRYSTALLIN_BETA_GAMMA"/>
    <property type="match status" value="3"/>
</dbReference>
<dbReference type="PRINTS" id="PR01367">
    <property type="entry name" value="BGCRYSTALLIN"/>
</dbReference>
<dbReference type="AlphaFoldDB" id="A0A4Z2FPH3"/>
<dbReference type="FunFam" id="2.60.20.10:FF:000003">
    <property type="entry name" value="Crystallin gamma S"/>
    <property type="match status" value="1"/>
</dbReference>
<dbReference type="Gene3D" id="2.60.20.10">
    <property type="entry name" value="Crystallins"/>
    <property type="match status" value="2"/>
</dbReference>
<evidence type="ECO:0000256" key="2">
    <source>
        <dbReference type="ARBA" id="ARBA00009646"/>
    </source>
</evidence>
<evidence type="ECO:0000313" key="6">
    <source>
        <dbReference type="EMBL" id="TNN42683.1"/>
    </source>
</evidence>
<dbReference type="Pfam" id="PF00030">
    <property type="entry name" value="Crystall"/>
    <property type="match status" value="2"/>
</dbReference>
<evidence type="ECO:0000256" key="3">
    <source>
        <dbReference type="ARBA" id="ARBA00022613"/>
    </source>
</evidence>
<reference evidence="6 7" key="1">
    <citation type="submission" date="2019-03" db="EMBL/GenBank/DDBJ databases">
        <title>First draft genome of Liparis tanakae, snailfish: a comprehensive survey of snailfish specific genes.</title>
        <authorList>
            <person name="Kim W."/>
            <person name="Song I."/>
            <person name="Jeong J.-H."/>
            <person name="Kim D."/>
            <person name="Kim S."/>
            <person name="Ryu S."/>
            <person name="Song J.Y."/>
            <person name="Lee S.K."/>
        </authorList>
    </citation>
    <scope>NUCLEOTIDE SEQUENCE [LARGE SCALE GENOMIC DNA]</scope>
    <source>
        <tissue evidence="6">Muscle</tissue>
    </source>
</reference>
<feature type="domain" description="Beta/gamma crystallin 'Greek key'" evidence="5">
    <location>
        <begin position="2"/>
        <end position="40"/>
    </location>
</feature>
<organism evidence="6 7">
    <name type="scientific">Liparis tanakae</name>
    <name type="common">Tanaka's snailfish</name>
    <dbReference type="NCBI Taxonomy" id="230148"/>
    <lineage>
        <taxon>Eukaryota</taxon>
        <taxon>Metazoa</taxon>
        <taxon>Chordata</taxon>
        <taxon>Craniata</taxon>
        <taxon>Vertebrata</taxon>
        <taxon>Euteleostomi</taxon>
        <taxon>Actinopterygii</taxon>
        <taxon>Neopterygii</taxon>
        <taxon>Teleostei</taxon>
        <taxon>Neoteleostei</taxon>
        <taxon>Acanthomorphata</taxon>
        <taxon>Eupercaria</taxon>
        <taxon>Perciformes</taxon>
        <taxon>Cottioidei</taxon>
        <taxon>Cottales</taxon>
        <taxon>Liparidae</taxon>
        <taxon>Liparis</taxon>
    </lineage>
</organism>
<dbReference type="GO" id="GO:0002088">
    <property type="term" value="P:lens development in camera-type eye"/>
    <property type="evidence" value="ECO:0007669"/>
    <property type="project" value="TreeGrafter"/>
</dbReference>
<feature type="domain" description="Beta/gamma crystallin 'Greek key'" evidence="5">
    <location>
        <begin position="131"/>
        <end position="173"/>
    </location>
</feature>
<evidence type="ECO:0000313" key="7">
    <source>
        <dbReference type="Proteomes" id="UP000314294"/>
    </source>
</evidence>
<keyword evidence="3" id="KW-0273">Eye lens protein</keyword>
<protein>
    <submittedName>
        <fullName evidence="6">Gamma-crystallin M2</fullName>
    </submittedName>
</protein>
<comment type="similarity">
    <text evidence="2">Belongs to the beta/gamma-crystallin family.</text>
</comment>
<dbReference type="OrthoDB" id="8407241at2759"/>
<dbReference type="SUPFAM" id="SSF49695">
    <property type="entry name" value="gamma-Crystallin-like"/>
    <property type="match status" value="1"/>
</dbReference>
<dbReference type="GO" id="GO:0007601">
    <property type="term" value="P:visual perception"/>
    <property type="evidence" value="ECO:0007669"/>
    <property type="project" value="TreeGrafter"/>
</dbReference>
<dbReference type="FunFam" id="2.60.20.10:FF:000001">
    <property type="entry name" value="Crystallin gamma S"/>
    <property type="match status" value="1"/>
</dbReference>
<keyword evidence="4" id="KW-0677">Repeat</keyword>
<keyword evidence="7" id="KW-1185">Reference proteome</keyword>
<proteinExistence type="inferred from homology"/>